<evidence type="ECO:0000313" key="2">
    <source>
        <dbReference type="EMBL" id="OJG11772.1"/>
    </source>
</evidence>
<evidence type="ECO:0000313" key="3">
    <source>
        <dbReference type="Proteomes" id="UP000182149"/>
    </source>
</evidence>
<dbReference type="OrthoDB" id="9800872at2"/>
<sequence>MKHVTFEELKGAQVIDTRLQHAFQSGSTKRALNVPLAKFEKVAKKLLDPQTPLVFLLAKEDQAALELLEAQAKQQGFQSILGYVLVDDIPTDQMHLTKTISAKAFLAQESDYVLLDVREPETVTKKAPEKNLIVIPLANIAENHSSLDRHKEIYTLCGSGNSATTVASFLNKEGYDAIVIEGGVTAILKEQEATK</sequence>
<feature type="domain" description="Rhodanese" evidence="1">
    <location>
        <begin position="108"/>
        <end position="192"/>
    </location>
</feature>
<organism evidence="2 3">
    <name type="scientific">Enterococcus aquimarinus</name>
    <dbReference type="NCBI Taxonomy" id="328396"/>
    <lineage>
        <taxon>Bacteria</taxon>
        <taxon>Bacillati</taxon>
        <taxon>Bacillota</taxon>
        <taxon>Bacilli</taxon>
        <taxon>Lactobacillales</taxon>
        <taxon>Enterococcaceae</taxon>
        <taxon>Enterococcus</taxon>
    </lineage>
</organism>
<dbReference type="SUPFAM" id="SSF52821">
    <property type="entry name" value="Rhodanese/Cell cycle control phosphatase"/>
    <property type="match status" value="2"/>
</dbReference>
<dbReference type="InterPro" id="IPR036873">
    <property type="entry name" value="Rhodanese-like_dom_sf"/>
</dbReference>
<dbReference type="Proteomes" id="UP000182149">
    <property type="component" value="Unassembled WGS sequence"/>
</dbReference>
<comment type="caution">
    <text evidence="2">The sequence shown here is derived from an EMBL/GenBank/DDBJ whole genome shotgun (WGS) entry which is preliminary data.</text>
</comment>
<proteinExistence type="predicted"/>
<evidence type="ECO:0000259" key="1">
    <source>
        <dbReference type="PROSITE" id="PS50206"/>
    </source>
</evidence>
<dbReference type="STRING" id="328396.RU93_GL001005"/>
<dbReference type="CDD" id="cd00158">
    <property type="entry name" value="RHOD"/>
    <property type="match status" value="1"/>
</dbReference>
<reference evidence="2 3" key="1">
    <citation type="submission" date="2014-12" db="EMBL/GenBank/DDBJ databases">
        <title>Draft genome sequences of 29 type strains of Enterococci.</title>
        <authorList>
            <person name="Zhong Z."/>
            <person name="Sun Z."/>
            <person name="Liu W."/>
            <person name="Zhang W."/>
            <person name="Zhang H."/>
        </authorList>
    </citation>
    <scope>NUCLEOTIDE SEQUENCE [LARGE SCALE GENOMIC DNA]</scope>
    <source>
        <strain evidence="2 3">DSM 17690</strain>
    </source>
</reference>
<dbReference type="RefSeq" id="WP_071873945.1">
    <property type="nucleotide sequence ID" value="NZ_JBHSHF010000012.1"/>
</dbReference>
<dbReference type="SMART" id="SM00450">
    <property type="entry name" value="RHOD"/>
    <property type="match status" value="1"/>
</dbReference>
<name>A0A1L8QW93_9ENTE</name>
<gene>
    <name evidence="2" type="ORF">RU93_GL001005</name>
</gene>
<dbReference type="InterPro" id="IPR001763">
    <property type="entry name" value="Rhodanese-like_dom"/>
</dbReference>
<dbReference type="Gene3D" id="3.40.250.10">
    <property type="entry name" value="Rhodanese-like domain"/>
    <property type="match status" value="2"/>
</dbReference>
<dbReference type="Pfam" id="PF00581">
    <property type="entry name" value="Rhodanese"/>
    <property type="match status" value="1"/>
</dbReference>
<keyword evidence="3" id="KW-1185">Reference proteome</keyword>
<dbReference type="PROSITE" id="PS50206">
    <property type="entry name" value="RHODANESE_3"/>
    <property type="match status" value="2"/>
</dbReference>
<accession>A0A1L8QW93</accession>
<feature type="domain" description="Rhodanese" evidence="1">
    <location>
        <begin position="8"/>
        <end position="55"/>
    </location>
</feature>
<dbReference type="PANTHER" id="PTHR43031:SF1">
    <property type="entry name" value="PYRIDINE NUCLEOTIDE-DISULPHIDE OXIDOREDUCTASE"/>
    <property type="match status" value="1"/>
</dbReference>
<dbReference type="EMBL" id="JXKD01000002">
    <property type="protein sequence ID" value="OJG11772.1"/>
    <property type="molecule type" value="Genomic_DNA"/>
</dbReference>
<dbReference type="AlphaFoldDB" id="A0A1L8QW93"/>
<protein>
    <recommendedName>
        <fullName evidence="1">Rhodanese domain-containing protein</fullName>
    </recommendedName>
</protein>
<dbReference type="InterPro" id="IPR050229">
    <property type="entry name" value="GlpE_sulfurtransferase"/>
</dbReference>
<dbReference type="PANTHER" id="PTHR43031">
    <property type="entry name" value="FAD-DEPENDENT OXIDOREDUCTASE"/>
    <property type="match status" value="1"/>
</dbReference>